<dbReference type="Pfam" id="PF00514">
    <property type="entry name" value="Arm"/>
    <property type="match status" value="1"/>
</dbReference>
<evidence type="ECO:0000313" key="4">
    <source>
        <dbReference type="Proteomes" id="UP000008237"/>
    </source>
</evidence>
<dbReference type="OrthoDB" id="449062at2759"/>
<dbReference type="PANTHER" id="PTHR22895">
    <property type="entry name" value="ARMADILLO REPEAT-CONTAINING PROTEIN 6"/>
    <property type="match status" value="1"/>
</dbReference>
<reference evidence="3 4" key="1">
    <citation type="journal article" date="2010" name="Science">
        <title>Genomic comparison of the ants Camponotus floridanus and Harpegnathos saltator.</title>
        <authorList>
            <person name="Bonasio R."/>
            <person name="Zhang G."/>
            <person name="Ye C."/>
            <person name="Mutti N.S."/>
            <person name="Fang X."/>
            <person name="Qin N."/>
            <person name="Donahue G."/>
            <person name="Yang P."/>
            <person name="Li Q."/>
            <person name="Li C."/>
            <person name="Zhang P."/>
            <person name="Huang Z."/>
            <person name="Berger S.L."/>
            <person name="Reinberg D."/>
            <person name="Wang J."/>
            <person name="Liebig J."/>
        </authorList>
    </citation>
    <scope>NUCLEOTIDE SEQUENCE [LARGE SCALE GENOMIC DNA]</scope>
    <source>
        <strain evidence="3 4">R22 G/1</strain>
    </source>
</reference>
<dbReference type="FunCoup" id="E2B926">
    <property type="interactions" value="1873"/>
</dbReference>
<dbReference type="AlphaFoldDB" id="E2B926"/>
<dbReference type="OMA" id="THKQPDL"/>
<dbReference type="PANTHER" id="PTHR22895:SF0">
    <property type="entry name" value="ARMADILLO REPEAT-CONTAINING PROTEIN 6"/>
    <property type="match status" value="1"/>
</dbReference>
<dbReference type="KEGG" id="hst:105192435"/>
<dbReference type="Proteomes" id="UP000008237">
    <property type="component" value="Unassembled WGS sequence"/>
</dbReference>
<dbReference type="GO" id="GO:0002244">
    <property type="term" value="P:hematopoietic progenitor cell differentiation"/>
    <property type="evidence" value="ECO:0007669"/>
    <property type="project" value="TreeGrafter"/>
</dbReference>
<evidence type="ECO:0000256" key="1">
    <source>
        <dbReference type="ARBA" id="ARBA00022737"/>
    </source>
</evidence>
<dbReference type="SUPFAM" id="SSF48371">
    <property type="entry name" value="ARM repeat"/>
    <property type="match status" value="1"/>
</dbReference>
<sequence>MSKTISQEAYDEVVREFMQDFLMTAEEAIHDAVRHFETQGIDLSNIVRDLALSDKYEPIITCLERLTFAVRDKSYELVPETLQELCGELDKDIGHRVFAGKQRCYNILIDLLKDCRKNHAIVKSTLKTITSLMTGNPDLLDDVGVALQIEILEKNHDTATVQCLLRWIRECCIKHELNRQKIFNANIFEKLKKILVRQDASVAEIKDACSVIRALVLDDDIRHEYGKAHEHATVIAKGALDVLTGLLSRFKKDKTVVGDLMITLAALIVRNEFCQEVEDAGGLKFVQDIMIDYPESEKLNWQALKLLKALAGNDNVKSHIVTSGCAPLIISAVSRMKTSEFVVNAGLSCVSALSLRSTSNAGVFYDCGAPQVIVDAMKAYSKNANVLRQACWAIRNMSVRNKSESMEFVVYGIEDVLQNAMRLHGPKLENDAKAALRDLGLKVELKERWTGKGVNLSNERQ</sequence>
<dbReference type="InterPro" id="IPR000225">
    <property type="entry name" value="Armadillo"/>
</dbReference>
<evidence type="ECO:0000256" key="2">
    <source>
        <dbReference type="PROSITE-ProRule" id="PRU00259"/>
    </source>
</evidence>
<feature type="repeat" description="ARM" evidence="2">
    <location>
        <begin position="368"/>
        <end position="404"/>
    </location>
</feature>
<evidence type="ECO:0000313" key="3">
    <source>
        <dbReference type="EMBL" id="EFN87792.1"/>
    </source>
</evidence>
<dbReference type="InterPro" id="IPR016024">
    <property type="entry name" value="ARM-type_fold"/>
</dbReference>
<dbReference type="EMBL" id="GL446425">
    <property type="protein sequence ID" value="EFN87792.1"/>
    <property type="molecule type" value="Genomic_DNA"/>
</dbReference>
<proteinExistence type="predicted"/>
<keyword evidence="1" id="KW-0677">Repeat</keyword>
<keyword evidence="4" id="KW-1185">Reference proteome</keyword>
<dbReference type="InterPro" id="IPR011989">
    <property type="entry name" value="ARM-like"/>
</dbReference>
<dbReference type="SMART" id="SM00185">
    <property type="entry name" value="ARM"/>
    <property type="match status" value="3"/>
</dbReference>
<dbReference type="STRING" id="610380.E2B926"/>
<dbReference type="PROSITE" id="PS50176">
    <property type="entry name" value="ARM_REPEAT"/>
    <property type="match status" value="1"/>
</dbReference>
<protein>
    <submittedName>
        <fullName evidence="3">Armadillo repeat-containing protein 6</fullName>
    </submittedName>
</protein>
<organism evidence="4">
    <name type="scientific">Harpegnathos saltator</name>
    <name type="common">Jerdon's jumping ant</name>
    <dbReference type="NCBI Taxonomy" id="610380"/>
    <lineage>
        <taxon>Eukaryota</taxon>
        <taxon>Metazoa</taxon>
        <taxon>Ecdysozoa</taxon>
        <taxon>Arthropoda</taxon>
        <taxon>Hexapoda</taxon>
        <taxon>Insecta</taxon>
        <taxon>Pterygota</taxon>
        <taxon>Neoptera</taxon>
        <taxon>Endopterygota</taxon>
        <taxon>Hymenoptera</taxon>
        <taxon>Apocrita</taxon>
        <taxon>Aculeata</taxon>
        <taxon>Formicoidea</taxon>
        <taxon>Formicidae</taxon>
        <taxon>Ponerinae</taxon>
        <taxon>Ponerini</taxon>
        <taxon>Harpegnathos</taxon>
    </lineage>
</organism>
<dbReference type="InParanoid" id="E2B926"/>
<name>E2B926_HARSA</name>
<accession>E2B926</accession>
<dbReference type="Gene3D" id="1.25.10.10">
    <property type="entry name" value="Leucine-rich Repeat Variant"/>
    <property type="match status" value="1"/>
</dbReference>
<gene>
    <name evidence="3" type="ORF">EAI_12784</name>
</gene>